<organism evidence="2 3">
    <name type="scientific">Chelonia mydas</name>
    <name type="common">Green sea-turtle</name>
    <name type="synonym">Chelonia agassizi</name>
    <dbReference type="NCBI Taxonomy" id="8469"/>
    <lineage>
        <taxon>Eukaryota</taxon>
        <taxon>Metazoa</taxon>
        <taxon>Chordata</taxon>
        <taxon>Craniata</taxon>
        <taxon>Vertebrata</taxon>
        <taxon>Euteleostomi</taxon>
        <taxon>Archelosauria</taxon>
        <taxon>Testudinata</taxon>
        <taxon>Testudines</taxon>
        <taxon>Cryptodira</taxon>
        <taxon>Durocryptodira</taxon>
        <taxon>Americhelydia</taxon>
        <taxon>Chelonioidea</taxon>
        <taxon>Cheloniidae</taxon>
        <taxon>Chelonia</taxon>
    </lineage>
</organism>
<evidence type="ECO:0000313" key="3">
    <source>
        <dbReference type="Proteomes" id="UP000031443"/>
    </source>
</evidence>
<name>M7C4T6_CHEMY</name>
<keyword evidence="3" id="KW-1185">Reference proteome</keyword>
<dbReference type="EMBL" id="KB528578">
    <property type="protein sequence ID" value="EMP35512.1"/>
    <property type="molecule type" value="Genomic_DNA"/>
</dbReference>
<gene>
    <name evidence="2" type="ORF">UY3_07312</name>
</gene>
<dbReference type="AlphaFoldDB" id="M7C4T6"/>
<sequence>MGEGEREDQPEGAERLLTPSSSPDEVVAGTAVSGPPPIDHRATQNLGLQAEETVEQEDPMVDILSREGPSRIALPLIKTIQLNYKTIWQTPASSAPTAKGVEHKYFAPSKGYEFLFCHPSPCSLVVSVVNKSERHRQRAPAPKAKESKHLDLFGRKVYSSGDLQLRMA</sequence>
<accession>M7C4T6</accession>
<feature type="region of interest" description="Disordered" evidence="1">
    <location>
        <begin position="1"/>
        <end position="54"/>
    </location>
</feature>
<dbReference type="Proteomes" id="UP000031443">
    <property type="component" value="Unassembled WGS sequence"/>
</dbReference>
<protein>
    <submittedName>
        <fullName evidence="2">Uncharacterized protein</fullName>
    </submittedName>
</protein>
<evidence type="ECO:0000256" key="1">
    <source>
        <dbReference type="SAM" id="MobiDB-lite"/>
    </source>
</evidence>
<reference evidence="3" key="1">
    <citation type="journal article" date="2013" name="Nat. Genet.">
        <title>The draft genomes of soft-shell turtle and green sea turtle yield insights into the development and evolution of the turtle-specific body plan.</title>
        <authorList>
            <person name="Wang Z."/>
            <person name="Pascual-Anaya J."/>
            <person name="Zadissa A."/>
            <person name="Li W."/>
            <person name="Niimura Y."/>
            <person name="Huang Z."/>
            <person name="Li C."/>
            <person name="White S."/>
            <person name="Xiong Z."/>
            <person name="Fang D."/>
            <person name="Wang B."/>
            <person name="Ming Y."/>
            <person name="Chen Y."/>
            <person name="Zheng Y."/>
            <person name="Kuraku S."/>
            <person name="Pignatelli M."/>
            <person name="Herrero J."/>
            <person name="Beal K."/>
            <person name="Nozawa M."/>
            <person name="Li Q."/>
            <person name="Wang J."/>
            <person name="Zhang H."/>
            <person name="Yu L."/>
            <person name="Shigenobu S."/>
            <person name="Wang J."/>
            <person name="Liu J."/>
            <person name="Flicek P."/>
            <person name="Searle S."/>
            <person name="Wang J."/>
            <person name="Kuratani S."/>
            <person name="Yin Y."/>
            <person name="Aken B."/>
            <person name="Zhang G."/>
            <person name="Irie N."/>
        </authorList>
    </citation>
    <scope>NUCLEOTIDE SEQUENCE [LARGE SCALE GENOMIC DNA]</scope>
</reference>
<dbReference type="Gene3D" id="1.10.287.3160">
    <property type="match status" value="1"/>
</dbReference>
<proteinExistence type="predicted"/>
<evidence type="ECO:0000313" key="2">
    <source>
        <dbReference type="EMBL" id="EMP35512.1"/>
    </source>
</evidence>